<evidence type="ECO:0000256" key="2">
    <source>
        <dbReference type="PIRSR" id="PIRSR602401-1"/>
    </source>
</evidence>
<sequence length="519" mass="59783">MEVANQLSSLSPTIRLAVIAGMTALTVQIIRWLVWYRSFFRFFNQLPGETDFSWVWGNLHKTHSYTPEQRIRYLLESSKKYPKFFRRWIGPLKPVIVLHHPDTMKTLLKSSEPKSPGYKFALPWLGEGLLITNGPRWYRSRRLLTPAFHFDILKPYNTISNRAADVLVHAVEKTSMEIYSSVSLCTLDVILQCAMSYKDDIQLKGESHPYVQAVMQLTEMWSERGRNPLFVLDFIYFLSSRGRMFKAHCNFAHSVAENVIKARKERLEREGPPKKRHLDFLDILLTARDESGQGFTPLEIRNEVDTFLFAGHDTTASAIAWTLYSLAQHPQYQQKVQEELDCLLAGRQSDDIEWEDLQKLEYLTQVIKEGMRLHSTVPFIGRQLTKPMTIEDVTLPEGTWCSLNIMGLHHNPLVWSDPETFDPDRFHPDNIKNKDTYAFVPFSAGPRNCIGQHFALNEQKVIIGRILRKFKLTVDPNHKVQKKIAAVTRPATGLRLLLTQGLQQSSVTEVVWCDRSIAA</sequence>
<keyword evidence="4" id="KW-1133">Transmembrane helix</keyword>
<keyword evidence="2 3" id="KW-0408">Iron</keyword>
<keyword evidence="2 3" id="KW-0479">Metal-binding</keyword>
<dbReference type="Proteomes" id="UP000245119">
    <property type="component" value="Linkage Group LG6"/>
</dbReference>
<accession>A0A2T7P6E1</accession>
<dbReference type="PANTHER" id="PTHR24291">
    <property type="entry name" value="CYTOCHROME P450 FAMILY 4"/>
    <property type="match status" value="1"/>
</dbReference>
<protein>
    <recommendedName>
        <fullName evidence="7">Cytochrome P450</fullName>
    </recommendedName>
</protein>
<dbReference type="GO" id="GO:0020037">
    <property type="term" value="F:heme binding"/>
    <property type="evidence" value="ECO:0007669"/>
    <property type="project" value="InterPro"/>
</dbReference>
<reference evidence="5 6" key="1">
    <citation type="submission" date="2018-04" db="EMBL/GenBank/DDBJ databases">
        <title>The genome of golden apple snail Pomacea canaliculata provides insight into stress tolerance and invasive adaptation.</title>
        <authorList>
            <person name="Liu C."/>
            <person name="Liu B."/>
            <person name="Ren Y."/>
            <person name="Zhang Y."/>
            <person name="Wang H."/>
            <person name="Li S."/>
            <person name="Jiang F."/>
            <person name="Yin L."/>
            <person name="Zhang G."/>
            <person name="Qian W."/>
            <person name="Fan W."/>
        </authorList>
    </citation>
    <scope>NUCLEOTIDE SEQUENCE [LARGE SCALE GENOMIC DNA]</scope>
    <source>
        <strain evidence="5">SZHN2017</strain>
        <tissue evidence="5">Muscle</tissue>
    </source>
</reference>
<feature type="transmembrane region" description="Helical" evidence="4">
    <location>
        <begin position="12"/>
        <end position="34"/>
    </location>
</feature>
<keyword evidence="2 3" id="KW-0349">Heme</keyword>
<name>A0A2T7P6E1_POMCA</name>
<keyword evidence="3" id="KW-0560">Oxidoreductase</keyword>
<dbReference type="PANTHER" id="PTHR24291:SF201">
    <property type="entry name" value="CYTOCHROME P450, FAMILY 4, SUBFAMILY B, POLYPEPTIDE 7"/>
    <property type="match status" value="1"/>
</dbReference>
<dbReference type="GO" id="GO:0016705">
    <property type="term" value="F:oxidoreductase activity, acting on paired donors, with incorporation or reduction of molecular oxygen"/>
    <property type="evidence" value="ECO:0007669"/>
    <property type="project" value="InterPro"/>
</dbReference>
<feature type="binding site" description="axial binding residue" evidence="2">
    <location>
        <position position="449"/>
    </location>
    <ligand>
        <name>heme</name>
        <dbReference type="ChEBI" id="CHEBI:30413"/>
    </ligand>
    <ligandPart>
        <name>Fe</name>
        <dbReference type="ChEBI" id="CHEBI:18248"/>
    </ligandPart>
</feature>
<keyword evidence="6" id="KW-1185">Reference proteome</keyword>
<dbReference type="AlphaFoldDB" id="A0A2T7P6E1"/>
<evidence type="ECO:0000313" key="6">
    <source>
        <dbReference type="Proteomes" id="UP000245119"/>
    </source>
</evidence>
<keyword evidence="4" id="KW-0812">Transmembrane</keyword>
<organism evidence="5 6">
    <name type="scientific">Pomacea canaliculata</name>
    <name type="common">Golden apple snail</name>
    <dbReference type="NCBI Taxonomy" id="400727"/>
    <lineage>
        <taxon>Eukaryota</taxon>
        <taxon>Metazoa</taxon>
        <taxon>Spiralia</taxon>
        <taxon>Lophotrochozoa</taxon>
        <taxon>Mollusca</taxon>
        <taxon>Gastropoda</taxon>
        <taxon>Caenogastropoda</taxon>
        <taxon>Architaenioglossa</taxon>
        <taxon>Ampullarioidea</taxon>
        <taxon>Ampullariidae</taxon>
        <taxon>Pomacea</taxon>
    </lineage>
</organism>
<comment type="similarity">
    <text evidence="1 3">Belongs to the cytochrome P450 family.</text>
</comment>
<dbReference type="PROSITE" id="PS00086">
    <property type="entry name" value="CYTOCHROME_P450"/>
    <property type="match status" value="1"/>
</dbReference>
<dbReference type="GO" id="GO:0005506">
    <property type="term" value="F:iron ion binding"/>
    <property type="evidence" value="ECO:0007669"/>
    <property type="project" value="InterPro"/>
</dbReference>
<evidence type="ECO:0000256" key="4">
    <source>
        <dbReference type="SAM" id="Phobius"/>
    </source>
</evidence>
<comment type="caution">
    <text evidence="5">The sequence shown here is derived from an EMBL/GenBank/DDBJ whole genome shotgun (WGS) entry which is preliminary data.</text>
</comment>
<dbReference type="SUPFAM" id="SSF48264">
    <property type="entry name" value="Cytochrome P450"/>
    <property type="match status" value="1"/>
</dbReference>
<dbReference type="InterPro" id="IPR050196">
    <property type="entry name" value="Cytochrome_P450_Monoox"/>
</dbReference>
<dbReference type="OrthoDB" id="1470350at2759"/>
<evidence type="ECO:0000313" key="5">
    <source>
        <dbReference type="EMBL" id="PVD29002.1"/>
    </source>
</evidence>
<evidence type="ECO:0000256" key="3">
    <source>
        <dbReference type="RuleBase" id="RU000461"/>
    </source>
</evidence>
<dbReference type="PRINTS" id="PR00385">
    <property type="entry name" value="P450"/>
</dbReference>
<dbReference type="Gene3D" id="1.10.630.10">
    <property type="entry name" value="Cytochrome P450"/>
    <property type="match status" value="1"/>
</dbReference>
<dbReference type="STRING" id="400727.A0A2T7P6E1"/>
<proteinExistence type="inferred from homology"/>
<dbReference type="GO" id="GO:0004497">
    <property type="term" value="F:monooxygenase activity"/>
    <property type="evidence" value="ECO:0007669"/>
    <property type="project" value="UniProtKB-KW"/>
</dbReference>
<dbReference type="InterPro" id="IPR001128">
    <property type="entry name" value="Cyt_P450"/>
</dbReference>
<gene>
    <name evidence="5" type="ORF">C0Q70_11599</name>
</gene>
<dbReference type="Pfam" id="PF00067">
    <property type="entry name" value="p450"/>
    <property type="match status" value="1"/>
</dbReference>
<comment type="cofactor">
    <cofactor evidence="2">
        <name>heme</name>
        <dbReference type="ChEBI" id="CHEBI:30413"/>
    </cofactor>
</comment>
<keyword evidence="3" id="KW-0503">Monooxygenase</keyword>
<dbReference type="InterPro" id="IPR036396">
    <property type="entry name" value="Cyt_P450_sf"/>
</dbReference>
<dbReference type="PRINTS" id="PR00463">
    <property type="entry name" value="EP450I"/>
</dbReference>
<evidence type="ECO:0008006" key="7">
    <source>
        <dbReference type="Google" id="ProtNLM"/>
    </source>
</evidence>
<dbReference type="CDD" id="cd20659">
    <property type="entry name" value="CYP4B_4F-like"/>
    <property type="match status" value="1"/>
</dbReference>
<keyword evidence="4" id="KW-0472">Membrane</keyword>
<dbReference type="EMBL" id="PZQS01000006">
    <property type="protein sequence ID" value="PVD29002.1"/>
    <property type="molecule type" value="Genomic_DNA"/>
</dbReference>
<dbReference type="InterPro" id="IPR017972">
    <property type="entry name" value="Cyt_P450_CS"/>
</dbReference>
<dbReference type="InterPro" id="IPR002401">
    <property type="entry name" value="Cyt_P450_E_grp-I"/>
</dbReference>
<evidence type="ECO:0000256" key="1">
    <source>
        <dbReference type="ARBA" id="ARBA00010617"/>
    </source>
</evidence>